<keyword evidence="2" id="KW-0255">Endonuclease</keyword>
<gene>
    <name evidence="2" type="ORF">KQI89_15625</name>
</gene>
<dbReference type="Proteomes" id="UP000736583">
    <property type="component" value="Unassembled WGS sequence"/>
</dbReference>
<keyword evidence="2" id="KW-0540">Nuclease</keyword>
<sequence>MNMLKGTIIMLLCIYAVKGIEYIVSKISKYKHKDEQILIDITKERIENMTGYEFEAFCKWLFEASGDYSSVELTEYKNDEGKDLILTCDDGEEIFVECKRYNSESEEELKHVEEEDFVIGRVICQKLVGAMVSESIKKGIIITTGSIHKNATEYINKLHKNSDIRISIMTMEDIVKLMEENKEKGASVTITV</sequence>
<dbReference type="InterPro" id="IPR007560">
    <property type="entry name" value="Restrct_endonuc_IV_Mrr"/>
</dbReference>
<comment type="caution">
    <text evidence="2">The sequence shown here is derived from an EMBL/GenBank/DDBJ whole genome shotgun (WGS) entry which is preliminary data.</text>
</comment>
<protein>
    <submittedName>
        <fullName evidence="2">Restriction endonuclease</fullName>
    </submittedName>
</protein>
<keyword evidence="2" id="KW-0378">Hydrolase</keyword>
<evidence type="ECO:0000259" key="1">
    <source>
        <dbReference type="Pfam" id="PF04471"/>
    </source>
</evidence>
<dbReference type="InterPro" id="IPR052906">
    <property type="entry name" value="Type_IV_Methyl-Rstrct_Enzyme"/>
</dbReference>
<dbReference type="GO" id="GO:0004519">
    <property type="term" value="F:endonuclease activity"/>
    <property type="evidence" value="ECO:0007669"/>
    <property type="project" value="UniProtKB-KW"/>
</dbReference>
<dbReference type="PANTHER" id="PTHR30015:SF7">
    <property type="entry name" value="TYPE IV METHYL-DIRECTED RESTRICTION ENZYME ECOKMRR"/>
    <property type="match status" value="1"/>
</dbReference>
<reference evidence="2 3" key="1">
    <citation type="submission" date="2021-06" db="EMBL/GenBank/DDBJ databases">
        <authorList>
            <person name="Sun Q."/>
            <person name="Li D."/>
        </authorList>
    </citation>
    <scope>NUCLEOTIDE SEQUENCE [LARGE SCALE GENOMIC DNA]</scope>
    <source>
        <strain evidence="2 3">MSJ-4</strain>
    </source>
</reference>
<feature type="domain" description="Restriction endonuclease type IV Mrr" evidence="1">
    <location>
        <begin position="46"/>
        <end position="178"/>
    </location>
</feature>
<dbReference type="Pfam" id="PF04471">
    <property type="entry name" value="Mrr_cat"/>
    <property type="match status" value="1"/>
</dbReference>
<name>A0ABS6F4I3_9CLOT</name>
<evidence type="ECO:0000313" key="2">
    <source>
        <dbReference type="EMBL" id="MBU5593178.1"/>
    </source>
</evidence>
<dbReference type="PANTHER" id="PTHR30015">
    <property type="entry name" value="MRR RESTRICTION SYSTEM PROTEIN"/>
    <property type="match status" value="1"/>
</dbReference>
<proteinExistence type="predicted"/>
<organism evidence="2 3">
    <name type="scientific">Clostridium simiarum</name>
    <dbReference type="NCBI Taxonomy" id="2841506"/>
    <lineage>
        <taxon>Bacteria</taxon>
        <taxon>Bacillati</taxon>
        <taxon>Bacillota</taxon>
        <taxon>Clostridia</taxon>
        <taxon>Eubacteriales</taxon>
        <taxon>Clostridiaceae</taxon>
        <taxon>Clostridium</taxon>
    </lineage>
</organism>
<dbReference type="EMBL" id="JAHLQL010000007">
    <property type="protein sequence ID" value="MBU5593178.1"/>
    <property type="molecule type" value="Genomic_DNA"/>
</dbReference>
<accession>A0ABS6F4I3</accession>
<keyword evidence="3" id="KW-1185">Reference proteome</keyword>
<evidence type="ECO:0000313" key="3">
    <source>
        <dbReference type="Proteomes" id="UP000736583"/>
    </source>
</evidence>